<keyword evidence="3" id="KW-1185">Reference proteome</keyword>
<comment type="caution">
    <text evidence="2">The sequence shown here is derived from an EMBL/GenBank/DDBJ whole genome shotgun (WGS) entry which is preliminary data.</text>
</comment>
<evidence type="ECO:0000259" key="1">
    <source>
        <dbReference type="Pfam" id="PF08241"/>
    </source>
</evidence>
<evidence type="ECO:0000313" key="2">
    <source>
        <dbReference type="EMBL" id="GGE30827.1"/>
    </source>
</evidence>
<proteinExistence type="predicted"/>
<name>A0A8J2YCI8_9BACL</name>
<dbReference type="AlphaFoldDB" id="A0A8J2YCI8"/>
<reference evidence="2" key="1">
    <citation type="journal article" date="2014" name="Int. J. Syst. Evol. Microbiol.">
        <title>Complete genome sequence of Corynebacterium casei LMG S-19264T (=DSM 44701T), isolated from a smear-ripened cheese.</title>
        <authorList>
            <consortium name="US DOE Joint Genome Institute (JGI-PGF)"/>
            <person name="Walter F."/>
            <person name="Albersmeier A."/>
            <person name="Kalinowski J."/>
            <person name="Ruckert C."/>
        </authorList>
    </citation>
    <scope>NUCLEOTIDE SEQUENCE</scope>
    <source>
        <strain evidence="2">CGMCC 1.15371</strain>
    </source>
</reference>
<evidence type="ECO:0000313" key="3">
    <source>
        <dbReference type="Proteomes" id="UP000628775"/>
    </source>
</evidence>
<gene>
    <name evidence="2" type="ORF">GCM10011391_06810</name>
</gene>
<sequence length="254" mass="28432">MKNHPLTFNYDKHGHQYASYRRTDSRIAKYVVAALSGAISVLNVGAGAGSYEPEDKYIVAVEPSEVMRNQRHTHGKPPALIGTAEQLPFDDDAFDASMAMVTIHHWQDLKKGLKELRRVTRNQIVIMTFDPAALDRCWTAHYFPELIQIEGSRYPSIASITETLGGACEVQAIPIPFDCKDGFQEAFYGRPEAFLEKGVRASQSAWGFLASDVEATYIRRLSEDLESGAWDKAFGKYRKLTTFIGSLRLIIAKP</sequence>
<dbReference type="Gene3D" id="3.40.50.150">
    <property type="entry name" value="Vaccinia Virus protein VP39"/>
    <property type="match status" value="1"/>
</dbReference>
<organism evidence="2 3">
    <name type="scientific">Pullulanibacillus camelliae</name>
    <dbReference type="NCBI Taxonomy" id="1707096"/>
    <lineage>
        <taxon>Bacteria</taxon>
        <taxon>Bacillati</taxon>
        <taxon>Bacillota</taxon>
        <taxon>Bacilli</taxon>
        <taxon>Bacillales</taxon>
        <taxon>Sporolactobacillaceae</taxon>
        <taxon>Pullulanibacillus</taxon>
    </lineage>
</organism>
<accession>A0A8J2YCI8</accession>
<dbReference type="Proteomes" id="UP000628775">
    <property type="component" value="Unassembled WGS sequence"/>
</dbReference>
<dbReference type="Pfam" id="PF08241">
    <property type="entry name" value="Methyltransf_11"/>
    <property type="match status" value="1"/>
</dbReference>
<protein>
    <recommendedName>
        <fullName evidence="1">Methyltransferase type 11 domain-containing protein</fullName>
    </recommendedName>
</protein>
<dbReference type="SUPFAM" id="SSF53335">
    <property type="entry name" value="S-adenosyl-L-methionine-dependent methyltransferases"/>
    <property type="match status" value="1"/>
</dbReference>
<reference evidence="2" key="2">
    <citation type="submission" date="2020-09" db="EMBL/GenBank/DDBJ databases">
        <authorList>
            <person name="Sun Q."/>
            <person name="Zhou Y."/>
        </authorList>
    </citation>
    <scope>NUCLEOTIDE SEQUENCE</scope>
    <source>
        <strain evidence="2">CGMCC 1.15371</strain>
    </source>
</reference>
<feature type="domain" description="Methyltransferase type 11" evidence="1">
    <location>
        <begin position="42"/>
        <end position="122"/>
    </location>
</feature>
<dbReference type="EMBL" id="BMIR01000002">
    <property type="protein sequence ID" value="GGE30827.1"/>
    <property type="molecule type" value="Genomic_DNA"/>
</dbReference>
<dbReference type="InterPro" id="IPR029063">
    <property type="entry name" value="SAM-dependent_MTases_sf"/>
</dbReference>
<dbReference type="GO" id="GO:0008757">
    <property type="term" value="F:S-adenosylmethionine-dependent methyltransferase activity"/>
    <property type="evidence" value="ECO:0007669"/>
    <property type="project" value="InterPro"/>
</dbReference>
<dbReference type="InterPro" id="IPR013216">
    <property type="entry name" value="Methyltransf_11"/>
</dbReference>